<evidence type="ECO:0000259" key="5">
    <source>
        <dbReference type="PROSITE" id="PS50931"/>
    </source>
</evidence>
<dbReference type="OrthoDB" id="63123at2"/>
<evidence type="ECO:0000313" key="7">
    <source>
        <dbReference type="Proteomes" id="UP000294919"/>
    </source>
</evidence>
<dbReference type="PANTHER" id="PTHR30419:SF28">
    <property type="entry name" value="HTH-TYPE TRANSCRIPTIONAL REGULATOR BSDA"/>
    <property type="match status" value="1"/>
</dbReference>
<dbReference type="PRINTS" id="PR00039">
    <property type="entry name" value="HTHLYSR"/>
</dbReference>
<dbReference type="SUPFAM" id="SSF53850">
    <property type="entry name" value="Periplasmic binding protein-like II"/>
    <property type="match status" value="1"/>
</dbReference>
<reference evidence="6 7" key="1">
    <citation type="submission" date="2019-03" db="EMBL/GenBank/DDBJ databases">
        <title>Genomic Encyclopedia of Type Strains, Phase IV (KMG-IV): sequencing the most valuable type-strain genomes for metagenomic binning, comparative biology and taxonomic classification.</title>
        <authorList>
            <person name="Goeker M."/>
        </authorList>
    </citation>
    <scope>NUCLEOTIDE SEQUENCE [LARGE SCALE GENOMIC DNA]</scope>
    <source>
        <strain evidence="6 7">DSM 102940</strain>
    </source>
</reference>
<dbReference type="EMBL" id="SLWV01000033">
    <property type="protein sequence ID" value="TCO69248.1"/>
    <property type="molecule type" value="Genomic_DNA"/>
</dbReference>
<dbReference type="InterPro" id="IPR036390">
    <property type="entry name" value="WH_DNA-bd_sf"/>
</dbReference>
<dbReference type="PROSITE" id="PS50931">
    <property type="entry name" value="HTH_LYSR"/>
    <property type="match status" value="1"/>
</dbReference>
<accession>A0A4R2KGZ1</accession>
<dbReference type="GO" id="GO:0003677">
    <property type="term" value="F:DNA binding"/>
    <property type="evidence" value="ECO:0007669"/>
    <property type="project" value="UniProtKB-KW"/>
</dbReference>
<dbReference type="AlphaFoldDB" id="A0A4R2KGZ1"/>
<evidence type="ECO:0000256" key="4">
    <source>
        <dbReference type="ARBA" id="ARBA00023163"/>
    </source>
</evidence>
<evidence type="ECO:0000256" key="2">
    <source>
        <dbReference type="ARBA" id="ARBA00023015"/>
    </source>
</evidence>
<dbReference type="InterPro" id="IPR000847">
    <property type="entry name" value="LysR_HTH_N"/>
</dbReference>
<dbReference type="SUPFAM" id="SSF46785">
    <property type="entry name" value="Winged helix' DNA-binding domain"/>
    <property type="match status" value="1"/>
</dbReference>
<dbReference type="FunFam" id="1.10.10.10:FF:000001">
    <property type="entry name" value="LysR family transcriptional regulator"/>
    <property type="match status" value="1"/>
</dbReference>
<evidence type="ECO:0000256" key="3">
    <source>
        <dbReference type="ARBA" id="ARBA00023125"/>
    </source>
</evidence>
<gene>
    <name evidence="6" type="ORF">EV214_13325</name>
</gene>
<protein>
    <submittedName>
        <fullName evidence="6">DNA-binding transcriptional LysR family regulator</fullName>
    </submittedName>
</protein>
<dbReference type="InterPro" id="IPR036388">
    <property type="entry name" value="WH-like_DNA-bd_sf"/>
</dbReference>
<dbReference type="PANTHER" id="PTHR30419">
    <property type="entry name" value="HTH-TYPE TRANSCRIPTIONAL REGULATOR YBHD"/>
    <property type="match status" value="1"/>
</dbReference>
<proteinExistence type="inferred from homology"/>
<name>A0A4R2KGZ1_9FIRM</name>
<dbReference type="InterPro" id="IPR005119">
    <property type="entry name" value="LysR_subst-bd"/>
</dbReference>
<organism evidence="6 7">
    <name type="scientific">Marinisporobacter balticus</name>
    <dbReference type="NCBI Taxonomy" id="2018667"/>
    <lineage>
        <taxon>Bacteria</taxon>
        <taxon>Bacillati</taxon>
        <taxon>Bacillota</taxon>
        <taxon>Clostridia</taxon>
        <taxon>Peptostreptococcales</taxon>
        <taxon>Thermotaleaceae</taxon>
        <taxon>Marinisporobacter</taxon>
    </lineage>
</organism>
<feature type="domain" description="HTH lysR-type" evidence="5">
    <location>
        <begin position="1"/>
        <end position="58"/>
    </location>
</feature>
<sequence>MSLYSYKIFDAVVRHQSFMRAAESVNLTPSAVSRSIAALETSLGFQLFIRSRKGVQLTREGENLIPTVRSVLIAEEQLQQVAAQINGLEQGTVVIGTFSSVCSNWIPGIVKSFRKLYPKIHINIMQGDYEDVVHWTNVGIVDIGFASLPVNEDLHANPLFEDRLLCITPKDFLPKNPQYVTIDDMQNQTFVLQREGYNADTISFIKKYNISIQPEFFIDDDQSILAIVESGLGISVVPELILKKVSFDIKVYPFKPNEFRTIGLITNQKQMLSPATKKLYNHIIAYINKHVK</sequence>
<keyword evidence="4" id="KW-0804">Transcription</keyword>
<dbReference type="GO" id="GO:0005829">
    <property type="term" value="C:cytosol"/>
    <property type="evidence" value="ECO:0007669"/>
    <property type="project" value="TreeGrafter"/>
</dbReference>
<evidence type="ECO:0000313" key="6">
    <source>
        <dbReference type="EMBL" id="TCO69248.1"/>
    </source>
</evidence>
<keyword evidence="7" id="KW-1185">Reference proteome</keyword>
<comment type="caution">
    <text evidence="6">The sequence shown here is derived from an EMBL/GenBank/DDBJ whole genome shotgun (WGS) entry which is preliminary data.</text>
</comment>
<evidence type="ECO:0000256" key="1">
    <source>
        <dbReference type="ARBA" id="ARBA00009437"/>
    </source>
</evidence>
<dbReference type="CDD" id="cd05466">
    <property type="entry name" value="PBP2_LTTR_substrate"/>
    <property type="match status" value="1"/>
</dbReference>
<dbReference type="GO" id="GO:0003700">
    <property type="term" value="F:DNA-binding transcription factor activity"/>
    <property type="evidence" value="ECO:0007669"/>
    <property type="project" value="InterPro"/>
</dbReference>
<dbReference type="Pfam" id="PF00126">
    <property type="entry name" value="HTH_1"/>
    <property type="match status" value="1"/>
</dbReference>
<comment type="similarity">
    <text evidence="1">Belongs to the LysR transcriptional regulatory family.</text>
</comment>
<keyword evidence="2" id="KW-0805">Transcription regulation</keyword>
<dbReference type="Gene3D" id="1.10.10.10">
    <property type="entry name" value="Winged helix-like DNA-binding domain superfamily/Winged helix DNA-binding domain"/>
    <property type="match status" value="1"/>
</dbReference>
<dbReference type="Pfam" id="PF03466">
    <property type="entry name" value="LysR_substrate"/>
    <property type="match status" value="1"/>
</dbReference>
<dbReference type="Proteomes" id="UP000294919">
    <property type="component" value="Unassembled WGS sequence"/>
</dbReference>
<dbReference type="InterPro" id="IPR050950">
    <property type="entry name" value="HTH-type_LysR_regulators"/>
</dbReference>
<keyword evidence="3 6" id="KW-0238">DNA-binding</keyword>
<dbReference type="RefSeq" id="WP_132247687.1">
    <property type="nucleotide sequence ID" value="NZ_SLWV01000033.1"/>
</dbReference>
<dbReference type="Gene3D" id="3.40.190.290">
    <property type="match status" value="1"/>
</dbReference>